<dbReference type="EMBL" id="MCGO01000044">
    <property type="protein sequence ID" value="ORY38330.1"/>
    <property type="molecule type" value="Genomic_DNA"/>
</dbReference>
<name>A0A1Y2BU86_9FUNG</name>
<feature type="transmembrane region" description="Helical" evidence="2">
    <location>
        <begin position="29"/>
        <end position="49"/>
    </location>
</feature>
<gene>
    <name evidence="3" type="ORF">BCR33DRAFT_720700</name>
</gene>
<dbReference type="AlphaFoldDB" id="A0A1Y2BU86"/>
<evidence type="ECO:0000256" key="2">
    <source>
        <dbReference type="SAM" id="Phobius"/>
    </source>
</evidence>
<feature type="region of interest" description="Disordered" evidence="1">
    <location>
        <begin position="86"/>
        <end position="109"/>
    </location>
</feature>
<organism evidence="3 4">
    <name type="scientific">Rhizoclosmatium globosum</name>
    <dbReference type="NCBI Taxonomy" id="329046"/>
    <lineage>
        <taxon>Eukaryota</taxon>
        <taxon>Fungi</taxon>
        <taxon>Fungi incertae sedis</taxon>
        <taxon>Chytridiomycota</taxon>
        <taxon>Chytridiomycota incertae sedis</taxon>
        <taxon>Chytridiomycetes</taxon>
        <taxon>Chytridiales</taxon>
        <taxon>Chytriomycetaceae</taxon>
        <taxon>Rhizoclosmatium</taxon>
    </lineage>
</organism>
<sequence length="109" mass="12042">MTLAMSRVKRMNFAIETYSRYKKREENRLLVACVGMLSVTVLTIIHYVSQGVNGNGGGKRQPLPIQINRLVFVTMQLLLLLGSASGSWKAAPNSEDEDGEGERNSLLSD</sequence>
<keyword evidence="2" id="KW-0472">Membrane</keyword>
<evidence type="ECO:0000313" key="3">
    <source>
        <dbReference type="EMBL" id="ORY38330.1"/>
    </source>
</evidence>
<keyword evidence="4" id="KW-1185">Reference proteome</keyword>
<keyword evidence="2" id="KW-1133">Transmembrane helix</keyword>
<reference evidence="3 4" key="1">
    <citation type="submission" date="2016-07" db="EMBL/GenBank/DDBJ databases">
        <title>Pervasive Adenine N6-methylation of Active Genes in Fungi.</title>
        <authorList>
            <consortium name="DOE Joint Genome Institute"/>
            <person name="Mondo S.J."/>
            <person name="Dannebaum R.O."/>
            <person name="Kuo R.C."/>
            <person name="Labutti K."/>
            <person name="Haridas S."/>
            <person name="Kuo A."/>
            <person name="Salamov A."/>
            <person name="Ahrendt S.R."/>
            <person name="Lipzen A."/>
            <person name="Sullivan W."/>
            <person name="Andreopoulos W.B."/>
            <person name="Clum A."/>
            <person name="Lindquist E."/>
            <person name="Daum C."/>
            <person name="Ramamoorthy G.K."/>
            <person name="Gryganskyi A."/>
            <person name="Culley D."/>
            <person name="Magnuson J.K."/>
            <person name="James T.Y."/>
            <person name="O'Malley M.A."/>
            <person name="Stajich J.E."/>
            <person name="Spatafora J.W."/>
            <person name="Visel A."/>
            <person name="Grigoriev I.V."/>
        </authorList>
    </citation>
    <scope>NUCLEOTIDE SEQUENCE [LARGE SCALE GENOMIC DNA]</scope>
    <source>
        <strain evidence="3 4">JEL800</strain>
    </source>
</reference>
<protein>
    <submittedName>
        <fullName evidence="3">Uncharacterized protein</fullName>
    </submittedName>
</protein>
<comment type="caution">
    <text evidence="3">The sequence shown here is derived from an EMBL/GenBank/DDBJ whole genome shotgun (WGS) entry which is preliminary data.</text>
</comment>
<dbReference type="OrthoDB" id="2128781at2759"/>
<evidence type="ECO:0000313" key="4">
    <source>
        <dbReference type="Proteomes" id="UP000193642"/>
    </source>
</evidence>
<keyword evidence="2" id="KW-0812">Transmembrane</keyword>
<evidence type="ECO:0000256" key="1">
    <source>
        <dbReference type="SAM" id="MobiDB-lite"/>
    </source>
</evidence>
<dbReference type="Proteomes" id="UP000193642">
    <property type="component" value="Unassembled WGS sequence"/>
</dbReference>
<proteinExistence type="predicted"/>
<accession>A0A1Y2BU86</accession>